<dbReference type="SUPFAM" id="SSF50998">
    <property type="entry name" value="Quinoprotein alcohol dehydrogenase-like"/>
    <property type="match status" value="1"/>
</dbReference>
<dbReference type="InterPro" id="IPR011110">
    <property type="entry name" value="Reg_prop"/>
</dbReference>
<name>A0AA48GK31_9BACT</name>
<dbReference type="InterPro" id="IPR036890">
    <property type="entry name" value="HATPase_C_sf"/>
</dbReference>
<dbReference type="SUPFAM" id="SSF55874">
    <property type="entry name" value="ATPase domain of HSP90 chaperone/DNA topoisomerase II/histidine kinase"/>
    <property type="match status" value="1"/>
</dbReference>
<dbReference type="InterPro" id="IPR003594">
    <property type="entry name" value="HATPase_dom"/>
</dbReference>
<dbReference type="Gene3D" id="2.60.40.10">
    <property type="entry name" value="Immunoglobulins"/>
    <property type="match status" value="1"/>
</dbReference>
<proteinExistence type="predicted"/>
<dbReference type="PRINTS" id="PR00344">
    <property type="entry name" value="BCTRLSENSOR"/>
</dbReference>
<comment type="catalytic activity">
    <reaction evidence="1">
        <text>ATP + protein L-histidine = ADP + protein N-phospho-L-histidine.</text>
        <dbReference type="EC" id="2.7.13.3"/>
    </reaction>
</comment>
<dbReference type="InterPro" id="IPR004358">
    <property type="entry name" value="Sig_transdc_His_kin-like_C"/>
</dbReference>
<dbReference type="SUPFAM" id="SSF63829">
    <property type="entry name" value="Calcium-dependent phosphotriesterase"/>
    <property type="match status" value="1"/>
</dbReference>
<dbReference type="KEGG" id="msil:METEAL_03780"/>
<evidence type="ECO:0000259" key="6">
    <source>
        <dbReference type="PROSITE" id="PS50109"/>
    </source>
</evidence>
<evidence type="ECO:0000313" key="8">
    <source>
        <dbReference type="Proteomes" id="UP001238179"/>
    </source>
</evidence>
<evidence type="ECO:0000313" key="7">
    <source>
        <dbReference type="EMBL" id="BDU71204.1"/>
    </source>
</evidence>
<dbReference type="Gene3D" id="2.130.10.10">
    <property type="entry name" value="YVTN repeat-like/Quinoprotein amine dehydrogenase"/>
    <property type="match status" value="4"/>
</dbReference>
<dbReference type="GO" id="GO:0005886">
    <property type="term" value="C:plasma membrane"/>
    <property type="evidence" value="ECO:0007669"/>
    <property type="project" value="TreeGrafter"/>
</dbReference>
<evidence type="ECO:0000256" key="2">
    <source>
        <dbReference type="ARBA" id="ARBA00012438"/>
    </source>
</evidence>
<dbReference type="Pfam" id="PF00512">
    <property type="entry name" value="HisKA"/>
    <property type="match status" value="1"/>
</dbReference>
<keyword evidence="8" id="KW-1185">Reference proteome</keyword>
<dbReference type="RefSeq" id="WP_316414089.1">
    <property type="nucleotide sequence ID" value="NZ_AP027080.1"/>
</dbReference>
<accession>A0AA48GK31</accession>
<dbReference type="SMART" id="SM00388">
    <property type="entry name" value="HisKA"/>
    <property type="match status" value="1"/>
</dbReference>
<dbReference type="SMART" id="SM00387">
    <property type="entry name" value="HATPase_c"/>
    <property type="match status" value="1"/>
</dbReference>
<dbReference type="GO" id="GO:0009927">
    <property type="term" value="F:histidine phosphotransfer kinase activity"/>
    <property type="evidence" value="ECO:0007669"/>
    <property type="project" value="TreeGrafter"/>
</dbReference>
<dbReference type="CDD" id="cd00082">
    <property type="entry name" value="HisKA"/>
    <property type="match status" value="1"/>
</dbReference>
<dbReference type="FunFam" id="3.30.565.10:FF:000010">
    <property type="entry name" value="Sensor histidine kinase RcsC"/>
    <property type="match status" value="1"/>
</dbReference>
<keyword evidence="3" id="KW-0597">Phosphoprotein</keyword>
<dbReference type="Pfam" id="PF02518">
    <property type="entry name" value="HATPase_c"/>
    <property type="match status" value="1"/>
</dbReference>
<dbReference type="Proteomes" id="UP001238179">
    <property type="component" value="Chromosome"/>
</dbReference>
<dbReference type="InterPro" id="IPR003661">
    <property type="entry name" value="HisK_dim/P_dom"/>
</dbReference>
<organism evidence="7 8">
    <name type="scientific">Mesoterricola silvestris</name>
    <dbReference type="NCBI Taxonomy" id="2927979"/>
    <lineage>
        <taxon>Bacteria</taxon>
        <taxon>Pseudomonadati</taxon>
        <taxon>Acidobacteriota</taxon>
        <taxon>Holophagae</taxon>
        <taxon>Holophagales</taxon>
        <taxon>Holophagaceae</taxon>
        <taxon>Mesoterricola</taxon>
    </lineage>
</organism>
<dbReference type="InterPro" id="IPR013783">
    <property type="entry name" value="Ig-like_fold"/>
</dbReference>
<dbReference type="InterPro" id="IPR005467">
    <property type="entry name" value="His_kinase_dom"/>
</dbReference>
<evidence type="ECO:0000256" key="1">
    <source>
        <dbReference type="ARBA" id="ARBA00000085"/>
    </source>
</evidence>
<dbReference type="EMBL" id="AP027080">
    <property type="protein sequence ID" value="BDU71204.1"/>
    <property type="molecule type" value="Genomic_DNA"/>
</dbReference>
<dbReference type="PANTHER" id="PTHR43047:SF63">
    <property type="entry name" value="HISTIDINE KINASE"/>
    <property type="match status" value="1"/>
</dbReference>
<dbReference type="Gene3D" id="1.10.287.130">
    <property type="match status" value="1"/>
</dbReference>
<keyword evidence="5" id="KW-0418">Kinase</keyword>
<gene>
    <name evidence="7" type="ORF">METEAL_03780</name>
</gene>
<evidence type="ECO:0000256" key="5">
    <source>
        <dbReference type="ARBA" id="ARBA00022777"/>
    </source>
</evidence>
<dbReference type="InterPro" id="IPR015943">
    <property type="entry name" value="WD40/YVTN_repeat-like_dom_sf"/>
</dbReference>
<sequence length="1004" mass="109675">MPPLLRIAAAFLLTTALWPQGPGRPPARHYGKEDGLLSEVVTAMALTTDGQIWAGTEAGLTSFEGHQFAPYVGQLPSPVTTDLFADADGSLWVATDGGVARIRNRRSELLGEAEGLPRGFYRKLGRDARGHLWVLSTDSLYAENGPMRFVKAPALPVPERPVHLFADPSDPSPLVITPRHILEWDGAAWAIVPGPPLGAKEEFLNHSRDGLGCIWVRSSRAMWQRREDGTWHRVRANMTGGFSFSSRPDRDSRGWVWFDDADGLWRMKGDARERHGRPGDDAKGGMVDREHGIWIRTDHGVQRNLGRSRWTGYDAHEGLAGNLAWQPLRDATGRLWVATDKGLCVATDQGFRQVLPGRFLSLALAPDGHLWAAGSPGGTVHELDPATLAVHVHTVSVLPRGRITAGLAIDADGTPWVADRFKGLARGIRSGTGWTWAKARIDGRDVGEVLGLAAVPGGGMAVLHDGTASMLREGAWRTVPGLLPDTPGALAFGPGGRFVVSYRNPYLNRSVVTLHRLRGEGSERIRIVPVQGLASDPLMSIFSVGMDPDGHIWVGTNKGLGELPSEDAPGFRMIGMEDRLVSPECNEWAMLAERGRVWAGTTSGLVAYDSSQMEIRPVLKEPMVLQAWSGSRELDLPWSAPDLARKSNMLELKFMIPTYQAPGKIWHEARLLGVDPDWIRQEEGHLRYAGLSAGRHTLELRGVLPDCGIEGPVLTLNFTVVPAWWETPWARTLGLLALGGTIGLLFWLRSVSLRTRNRQLQEEVARQTRALQEASKAKSAFLANMSHELRTPLNAILLYSELLQEEAKERGLDSTIRDAGRISQAGSSLLNLIDDILDISKIEAGHMKIEIRDLAMAPFLAGLDSALRPVVERNGNMFRVSSDGAPAVLATDPTRLQQILANLLSNAAKFTDNGSVVLTVSQEPGWVVFTVEDTGIGMTPEEQRRVFSEFVQADSSTTRKYGGTGLGLTLVQRLTEMLGGRVDLESEAGKGTRVRVRIPATPVR</sequence>
<dbReference type="AlphaFoldDB" id="A0AA48GK31"/>
<evidence type="ECO:0000256" key="4">
    <source>
        <dbReference type="ARBA" id="ARBA00022679"/>
    </source>
</evidence>
<dbReference type="EC" id="2.7.13.3" evidence="2"/>
<dbReference type="InterPro" id="IPR011047">
    <property type="entry name" value="Quinoprotein_ADH-like_sf"/>
</dbReference>
<dbReference type="GO" id="GO:0000155">
    <property type="term" value="F:phosphorelay sensor kinase activity"/>
    <property type="evidence" value="ECO:0007669"/>
    <property type="project" value="InterPro"/>
</dbReference>
<protein>
    <recommendedName>
        <fullName evidence="2">histidine kinase</fullName>
        <ecNumber evidence="2">2.7.13.3</ecNumber>
    </recommendedName>
</protein>
<dbReference type="InterPro" id="IPR036097">
    <property type="entry name" value="HisK_dim/P_sf"/>
</dbReference>
<dbReference type="CDD" id="cd16922">
    <property type="entry name" value="HATPase_EvgS-ArcB-TorS-like"/>
    <property type="match status" value="1"/>
</dbReference>
<dbReference type="Pfam" id="PF07494">
    <property type="entry name" value="Reg_prop"/>
    <property type="match status" value="1"/>
</dbReference>
<feature type="domain" description="Histidine kinase" evidence="6">
    <location>
        <begin position="784"/>
        <end position="1002"/>
    </location>
</feature>
<dbReference type="Gene3D" id="3.30.565.10">
    <property type="entry name" value="Histidine kinase-like ATPase, C-terminal domain"/>
    <property type="match status" value="1"/>
</dbReference>
<dbReference type="PANTHER" id="PTHR43047">
    <property type="entry name" value="TWO-COMPONENT HISTIDINE PROTEIN KINASE"/>
    <property type="match status" value="1"/>
</dbReference>
<keyword evidence="4" id="KW-0808">Transferase</keyword>
<dbReference type="SUPFAM" id="SSF47384">
    <property type="entry name" value="Homodimeric domain of signal transducing histidine kinase"/>
    <property type="match status" value="1"/>
</dbReference>
<evidence type="ECO:0000256" key="3">
    <source>
        <dbReference type="ARBA" id="ARBA00022553"/>
    </source>
</evidence>
<dbReference type="PROSITE" id="PS50109">
    <property type="entry name" value="HIS_KIN"/>
    <property type="match status" value="1"/>
</dbReference>
<reference evidence="8" key="1">
    <citation type="journal article" date="2023" name="Int. J. Syst. Evol. Microbiol.">
        <title>Mesoterricola silvestris gen. nov., sp. nov., Mesoterricola sediminis sp. nov., Geothrix oryzae sp. nov., Geothrix edaphica sp. nov., Geothrix rubra sp. nov., and Geothrix limicola sp. nov., six novel members of Acidobacteriota isolated from soils.</title>
        <authorList>
            <person name="Itoh H."/>
            <person name="Sugisawa Y."/>
            <person name="Mise K."/>
            <person name="Xu Z."/>
            <person name="Kuniyasu M."/>
            <person name="Ushijima N."/>
            <person name="Kawano K."/>
            <person name="Kobayashi E."/>
            <person name="Shiratori Y."/>
            <person name="Masuda Y."/>
            <person name="Senoo K."/>
        </authorList>
    </citation>
    <scope>NUCLEOTIDE SEQUENCE [LARGE SCALE GENOMIC DNA]</scope>
    <source>
        <strain evidence="8">W79</strain>
    </source>
</reference>